<dbReference type="GO" id="GO:0020037">
    <property type="term" value="F:heme binding"/>
    <property type="evidence" value="ECO:0007669"/>
    <property type="project" value="TreeGrafter"/>
</dbReference>
<keyword evidence="9 14" id="KW-1133">Transmembrane helix</keyword>
<dbReference type="FunFam" id="3.10.120.10:FF:000002">
    <property type="entry name" value="Cytochrome b5 type B"/>
    <property type="match status" value="1"/>
</dbReference>
<evidence type="ECO:0000256" key="4">
    <source>
        <dbReference type="ARBA" id="ARBA00022692"/>
    </source>
</evidence>
<keyword evidence="8" id="KW-0249">Electron transport</keyword>
<name>A0A8H7SHK4_9FUNG</name>
<dbReference type="PRINTS" id="PR00363">
    <property type="entry name" value="CYTOCHROMEB5"/>
</dbReference>
<evidence type="ECO:0000256" key="11">
    <source>
        <dbReference type="ARBA" id="ARBA00023136"/>
    </source>
</evidence>
<organism evidence="16 17">
    <name type="scientific">Thamnidium elegans</name>
    <dbReference type="NCBI Taxonomy" id="101142"/>
    <lineage>
        <taxon>Eukaryota</taxon>
        <taxon>Fungi</taxon>
        <taxon>Fungi incertae sedis</taxon>
        <taxon>Mucoromycota</taxon>
        <taxon>Mucoromycotina</taxon>
        <taxon>Mucoromycetes</taxon>
        <taxon>Mucorales</taxon>
        <taxon>Mucorineae</taxon>
        <taxon>Mucoraceae</taxon>
        <taxon>Thamnidium</taxon>
    </lineage>
</organism>
<evidence type="ECO:0000256" key="3">
    <source>
        <dbReference type="ARBA" id="ARBA00022617"/>
    </source>
</evidence>
<dbReference type="PANTHER" id="PTHR19359:SF150">
    <property type="entry name" value="CYTOCHROME B5"/>
    <property type="match status" value="1"/>
</dbReference>
<evidence type="ECO:0000256" key="5">
    <source>
        <dbReference type="ARBA" id="ARBA00022723"/>
    </source>
</evidence>
<evidence type="ECO:0000313" key="16">
    <source>
        <dbReference type="EMBL" id="KAG2228660.1"/>
    </source>
</evidence>
<keyword evidence="4 14" id="KW-0812">Transmembrane</keyword>
<evidence type="ECO:0000256" key="7">
    <source>
        <dbReference type="ARBA" id="ARBA00022848"/>
    </source>
</evidence>
<dbReference type="InterPro" id="IPR001199">
    <property type="entry name" value="Cyt_B5-like_heme/steroid-bd"/>
</dbReference>
<dbReference type="Gene3D" id="3.10.120.10">
    <property type="entry name" value="Cytochrome b5-like heme/steroid binding domain"/>
    <property type="match status" value="1"/>
</dbReference>
<dbReference type="AlphaFoldDB" id="A0A8H7SHK4"/>
<dbReference type="GO" id="GO:0046872">
    <property type="term" value="F:metal ion binding"/>
    <property type="evidence" value="ECO:0007669"/>
    <property type="project" value="UniProtKB-KW"/>
</dbReference>
<comment type="similarity">
    <text evidence="13">Belongs to the cytochrome b5 family.</text>
</comment>
<feature type="transmembrane region" description="Helical" evidence="14">
    <location>
        <begin position="102"/>
        <end position="122"/>
    </location>
</feature>
<feature type="domain" description="Cytochrome b5 heme-binding" evidence="15">
    <location>
        <begin position="2"/>
        <end position="78"/>
    </location>
</feature>
<evidence type="ECO:0000256" key="14">
    <source>
        <dbReference type="SAM" id="Phobius"/>
    </source>
</evidence>
<evidence type="ECO:0000256" key="12">
    <source>
        <dbReference type="ARBA" id="ARBA00037877"/>
    </source>
</evidence>
<evidence type="ECO:0000256" key="10">
    <source>
        <dbReference type="ARBA" id="ARBA00023004"/>
    </source>
</evidence>
<reference evidence="16" key="1">
    <citation type="submission" date="2021-01" db="EMBL/GenBank/DDBJ databases">
        <title>Metabolic potential, ecology and presence of endohyphal bacteria is reflected in genomic diversity of Mucoromycotina.</title>
        <authorList>
            <person name="Muszewska A."/>
            <person name="Okrasinska A."/>
            <person name="Steczkiewicz K."/>
            <person name="Drgas O."/>
            <person name="Orlowska M."/>
            <person name="Perlinska-Lenart U."/>
            <person name="Aleksandrzak-Piekarczyk T."/>
            <person name="Szatraj K."/>
            <person name="Zielenkiewicz U."/>
            <person name="Pilsyk S."/>
            <person name="Malc E."/>
            <person name="Mieczkowski P."/>
            <person name="Kruszewska J.S."/>
            <person name="Biernat P."/>
            <person name="Pawlowska J."/>
        </authorList>
    </citation>
    <scope>NUCLEOTIDE SEQUENCE</scope>
    <source>
        <strain evidence="16">WA0000018081</strain>
    </source>
</reference>
<dbReference type="Proteomes" id="UP000613177">
    <property type="component" value="Unassembled WGS sequence"/>
</dbReference>
<dbReference type="PROSITE" id="PS50255">
    <property type="entry name" value="CYTOCHROME_B5_2"/>
    <property type="match status" value="1"/>
</dbReference>
<dbReference type="GO" id="GO:0005789">
    <property type="term" value="C:endoplasmic reticulum membrane"/>
    <property type="evidence" value="ECO:0007669"/>
    <property type="project" value="UniProtKB-SubCell"/>
</dbReference>
<evidence type="ECO:0000256" key="1">
    <source>
        <dbReference type="ARBA" id="ARBA00004131"/>
    </source>
</evidence>
<evidence type="ECO:0000256" key="2">
    <source>
        <dbReference type="ARBA" id="ARBA00022448"/>
    </source>
</evidence>
<evidence type="ECO:0000256" key="13">
    <source>
        <dbReference type="ARBA" id="ARBA00038168"/>
    </source>
</evidence>
<sequence>MATVYTQTEVEKHNVKGDLWMTIHGKVYDVSTFAQDHPGGEEAIYDEAGKDATESFEDIGHSDEAREQLQQFYIGELDSASAVKAVPVAVAPIPQDKPKGSVLRVLIPAVVVAGILLYKFVIAPQQKN</sequence>
<dbReference type="EMBL" id="JAEPRE010000386">
    <property type="protein sequence ID" value="KAG2228660.1"/>
    <property type="molecule type" value="Genomic_DNA"/>
</dbReference>
<dbReference type="SMART" id="SM01117">
    <property type="entry name" value="Cyt-b5"/>
    <property type="match status" value="1"/>
</dbReference>
<dbReference type="InterPro" id="IPR050668">
    <property type="entry name" value="Cytochrome_b5"/>
</dbReference>
<keyword evidence="2" id="KW-0813">Transport</keyword>
<keyword evidence="5" id="KW-0479">Metal-binding</keyword>
<dbReference type="OrthoDB" id="260519at2759"/>
<gene>
    <name evidence="16" type="ORF">INT48_003166</name>
</gene>
<keyword evidence="10" id="KW-0408">Iron</keyword>
<dbReference type="PANTHER" id="PTHR19359">
    <property type="entry name" value="CYTOCHROME B5"/>
    <property type="match status" value="1"/>
</dbReference>
<dbReference type="SUPFAM" id="SSF55856">
    <property type="entry name" value="Cytochrome b5-like heme/steroid binding domain"/>
    <property type="match status" value="1"/>
</dbReference>
<evidence type="ECO:0000256" key="6">
    <source>
        <dbReference type="ARBA" id="ARBA00022824"/>
    </source>
</evidence>
<keyword evidence="11 14" id="KW-0472">Membrane</keyword>
<dbReference type="Pfam" id="PF00173">
    <property type="entry name" value="Cyt-b5"/>
    <property type="match status" value="1"/>
</dbReference>
<dbReference type="InterPro" id="IPR036400">
    <property type="entry name" value="Cyt_B5-like_heme/steroid_sf"/>
</dbReference>
<evidence type="ECO:0000259" key="15">
    <source>
        <dbReference type="PROSITE" id="PS50255"/>
    </source>
</evidence>
<evidence type="ECO:0000313" key="17">
    <source>
        <dbReference type="Proteomes" id="UP000613177"/>
    </source>
</evidence>
<keyword evidence="6" id="KW-0256">Endoplasmic reticulum</keyword>
<keyword evidence="7" id="KW-0492">Microsome</keyword>
<evidence type="ECO:0000256" key="8">
    <source>
        <dbReference type="ARBA" id="ARBA00022982"/>
    </source>
</evidence>
<evidence type="ECO:0000256" key="9">
    <source>
        <dbReference type="ARBA" id="ARBA00022989"/>
    </source>
</evidence>
<comment type="subcellular location">
    <subcellularLocation>
        <location evidence="1">Endoplasmic reticulum membrane</location>
        <topology evidence="1">Single-pass membrane protein</topology>
        <orientation evidence="1">Cytoplasmic side</orientation>
    </subcellularLocation>
    <subcellularLocation>
        <location evidence="12">Microsome membrane</location>
        <topology evidence="12">Single-pass membrane protein</topology>
        <orientation evidence="12">Cytoplasmic side</orientation>
    </subcellularLocation>
</comment>
<accession>A0A8H7SHK4</accession>
<keyword evidence="17" id="KW-1185">Reference proteome</keyword>
<comment type="caution">
    <text evidence="16">The sequence shown here is derived from an EMBL/GenBank/DDBJ whole genome shotgun (WGS) entry which is preliminary data.</text>
</comment>
<protein>
    <recommendedName>
        <fullName evidence="15">Cytochrome b5 heme-binding domain-containing protein</fullName>
    </recommendedName>
</protein>
<proteinExistence type="inferred from homology"/>
<keyword evidence="3" id="KW-0349">Heme</keyword>